<name>A0A132PTI8_9MYCO</name>
<keyword evidence="3" id="KW-1185">Reference proteome</keyword>
<dbReference type="PATRIC" id="fig|59750.3.peg.2472"/>
<dbReference type="InterPro" id="IPR029068">
    <property type="entry name" value="Glyas_Bleomycin-R_OHBP_Dase"/>
</dbReference>
<dbReference type="PROSITE" id="PS51819">
    <property type="entry name" value="VOC"/>
    <property type="match status" value="1"/>
</dbReference>
<dbReference type="InterPro" id="IPR037523">
    <property type="entry name" value="VOC_core"/>
</dbReference>
<proteinExistence type="predicted"/>
<evidence type="ECO:0000259" key="1">
    <source>
        <dbReference type="PROSITE" id="PS51819"/>
    </source>
</evidence>
<sequence length="202" mass="23120">MKQPNAPASVAHVVFKTPRPEAMAQWYGTVLDAIVTFQERRLTFLTYDNEHHRIALIRTPALLKIPGQLWRLHRKFWGVDHIAFSYPTLRALTTNYLRLTNSGIYPVWCINHGPTTSMYYEDPDGNRLELQVDNFTDNTDLLDWLEGGEFADNPIGVEFDPDELARLVDSDVPTAELVRRGSASPCGRQPRAGKRTIRWKTL</sequence>
<dbReference type="Gene3D" id="3.10.180.10">
    <property type="entry name" value="2,3-Dihydroxybiphenyl 1,2-Dioxygenase, domain 1"/>
    <property type="match status" value="1"/>
</dbReference>
<feature type="domain" description="VOC" evidence="1">
    <location>
        <begin position="9"/>
        <end position="133"/>
    </location>
</feature>
<dbReference type="Proteomes" id="UP000070612">
    <property type="component" value="Unassembled WGS sequence"/>
</dbReference>
<dbReference type="SUPFAM" id="SSF54593">
    <property type="entry name" value="Glyoxalase/Bleomycin resistance protein/Dihydroxybiphenyl dioxygenase"/>
    <property type="match status" value="1"/>
</dbReference>
<evidence type="ECO:0000313" key="3">
    <source>
        <dbReference type="Proteomes" id="UP000070612"/>
    </source>
</evidence>
<comment type="caution">
    <text evidence="2">The sequence shown here is derived from an EMBL/GenBank/DDBJ whole genome shotgun (WGS) entry which is preliminary data.</text>
</comment>
<dbReference type="Pfam" id="PF00903">
    <property type="entry name" value="Glyoxalase"/>
    <property type="match status" value="1"/>
</dbReference>
<dbReference type="EMBL" id="LGTW01000002">
    <property type="protein sequence ID" value="KWX25651.1"/>
    <property type="molecule type" value="Genomic_DNA"/>
</dbReference>
<accession>A0A132PTI8</accession>
<gene>
    <name evidence="2" type="ORF">AFM11_03020</name>
</gene>
<dbReference type="InterPro" id="IPR004360">
    <property type="entry name" value="Glyas_Fos-R_dOase_dom"/>
</dbReference>
<dbReference type="AlphaFoldDB" id="A0A132PTI8"/>
<protein>
    <recommendedName>
        <fullName evidence="1">VOC domain-containing protein</fullName>
    </recommendedName>
</protein>
<reference evidence="2 3" key="1">
    <citation type="submission" date="2015-07" db="EMBL/GenBank/DDBJ databases">
        <title>A draft genome sequence of Mycobacterium wolinskyi.</title>
        <authorList>
            <person name="de Man T.J."/>
            <person name="Perry K.A."/>
            <person name="Coulliette A.D."/>
            <person name="Jensen B."/>
            <person name="Toney N.C."/>
            <person name="Limbago B.M."/>
            <person name="Noble-Wang J."/>
        </authorList>
    </citation>
    <scope>NUCLEOTIDE SEQUENCE [LARGE SCALE GENOMIC DNA]</scope>
    <source>
        <strain evidence="2 3">CDC_01</strain>
    </source>
</reference>
<evidence type="ECO:0000313" key="2">
    <source>
        <dbReference type="EMBL" id="KWX25651.1"/>
    </source>
</evidence>
<organism evidence="2 3">
    <name type="scientific">Mycolicibacterium wolinskyi</name>
    <dbReference type="NCBI Taxonomy" id="59750"/>
    <lineage>
        <taxon>Bacteria</taxon>
        <taxon>Bacillati</taxon>
        <taxon>Actinomycetota</taxon>
        <taxon>Actinomycetes</taxon>
        <taxon>Mycobacteriales</taxon>
        <taxon>Mycobacteriaceae</taxon>
        <taxon>Mycolicibacterium</taxon>
    </lineage>
</organism>